<dbReference type="RefSeq" id="WP_131971072.1">
    <property type="nucleotide sequence ID" value="NZ_CP095094.1"/>
</dbReference>
<dbReference type="Proteomes" id="UP000429811">
    <property type="component" value="Unassembled WGS sequence"/>
</dbReference>
<protein>
    <recommendedName>
        <fullName evidence="1">DUF7666 domain-containing protein</fullName>
    </recommendedName>
</protein>
<feature type="domain" description="DUF7666" evidence="1">
    <location>
        <begin position="1"/>
        <end position="92"/>
    </location>
</feature>
<evidence type="ECO:0000259" key="1">
    <source>
        <dbReference type="Pfam" id="PF24703"/>
    </source>
</evidence>
<proteinExistence type="predicted"/>
<accession>A0A6I2RNA5</accession>
<reference evidence="2" key="2">
    <citation type="submission" date="2023-01" db="EMBL/GenBank/DDBJ databases">
        <title>Human gut microbiome strain richness.</title>
        <authorList>
            <person name="Chen-Liaw A."/>
        </authorList>
    </citation>
    <scope>NUCLEOTIDE SEQUENCE</scope>
    <source>
        <strain evidence="2">1001287st1_F4_1001285I_161205</strain>
    </source>
</reference>
<gene>
    <name evidence="3" type="ORF">GKE90_07670</name>
    <name evidence="2" type="ORF">PNE06_03975</name>
</gene>
<dbReference type="InterPro" id="IPR056083">
    <property type="entry name" value="DUF7666"/>
</dbReference>
<evidence type="ECO:0000313" key="2">
    <source>
        <dbReference type="EMBL" id="MDB7932225.1"/>
    </source>
</evidence>
<organism evidence="3 4">
    <name type="scientific">Flavonifractor plautii</name>
    <name type="common">Fusobacterium plautii</name>
    <dbReference type="NCBI Taxonomy" id="292800"/>
    <lineage>
        <taxon>Bacteria</taxon>
        <taxon>Bacillati</taxon>
        <taxon>Bacillota</taxon>
        <taxon>Clostridia</taxon>
        <taxon>Eubacteriales</taxon>
        <taxon>Oscillospiraceae</taxon>
        <taxon>Flavonifractor</taxon>
    </lineage>
</organism>
<dbReference type="Pfam" id="PF24703">
    <property type="entry name" value="DUF7666"/>
    <property type="match status" value="1"/>
</dbReference>
<name>A0A6I2RNA5_FLAPL</name>
<dbReference type="EMBL" id="WKPO01000008">
    <property type="protein sequence ID" value="MSB48579.1"/>
    <property type="molecule type" value="Genomic_DNA"/>
</dbReference>
<dbReference type="EMBL" id="JAQLWV010000004">
    <property type="protein sequence ID" value="MDB7932225.1"/>
    <property type="molecule type" value="Genomic_DNA"/>
</dbReference>
<evidence type="ECO:0000313" key="3">
    <source>
        <dbReference type="EMBL" id="MSB48579.1"/>
    </source>
</evidence>
<comment type="caution">
    <text evidence="3">The sequence shown here is derived from an EMBL/GenBank/DDBJ whole genome shotgun (WGS) entry which is preliminary data.</text>
</comment>
<reference evidence="3 4" key="1">
    <citation type="journal article" date="2019" name="Nat. Med.">
        <title>A library of human gut bacterial isolates paired with longitudinal multiomics data enables mechanistic microbiome research.</title>
        <authorList>
            <person name="Poyet M."/>
            <person name="Groussin M."/>
            <person name="Gibbons S.M."/>
            <person name="Avila-Pacheco J."/>
            <person name="Jiang X."/>
            <person name="Kearney S.M."/>
            <person name="Perrotta A.R."/>
            <person name="Berdy B."/>
            <person name="Zhao S."/>
            <person name="Lieberman T.D."/>
            <person name="Swanson P.K."/>
            <person name="Smith M."/>
            <person name="Roesemann S."/>
            <person name="Alexander J.E."/>
            <person name="Rich S.A."/>
            <person name="Livny J."/>
            <person name="Vlamakis H."/>
            <person name="Clish C."/>
            <person name="Bullock K."/>
            <person name="Deik A."/>
            <person name="Scott J."/>
            <person name="Pierce K.A."/>
            <person name="Xavier R.J."/>
            <person name="Alm E.J."/>
        </authorList>
    </citation>
    <scope>NUCLEOTIDE SEQUENCE [LARGE SCALE GENOMIC DNA]</scope>
    <source>
        <strain evidence="3 4">BIOML-A5</strain>
    </source>
</reference>
<evidence type="ECO:0000313" key="4">
    <source>
        <dbReference type="Proteomes" id="UP000429811"/>
    </source>
</evidence>
<dbReference type="AlphaFoldDB" id="A0A6I2RNA5"/>
<dbReference type="Proteomes" id="UP001211173">
    <property type="component" value="Unassembled WGS sequence"/>
</dbReference>
<sequence length="180" mass="19949">MFAYKGFQRGLKCRGYQFSMGKNVTEAANCGQNGFHCAENPLDCLSYYGNINFSDYCLVIPGGDMDEDQVDSKISCTELTIVKKLTIQEFFLHGLAYMVDHANRNWSSHVQKDRGTASSGYCVVRGTDPVACGAKGSILAFAKDDPGSGKIIQIALTYVDGRKIRANTWYDIDWKERKGA</sequence>